<dbReference type="GO" id="GO:0016747">
    <property type="term" value="F:acyltransferase activity, transferring groups other than amino-acyl groups"/>
    <property type="evidence" value="ECO:0007669"/>
    <property type="project" value="InterPro"/>
</dbReference>
<dbReference type="KEGG" id="ifn:GM661_05805"/>
<reference evidence="2" key="1">
    <citation type="submission" date="2019-12" db="EMBL/GenBank/DDBJ databases">
        <authorList>
            <person name="zhang j."/>
            <person name="sun C.M."/>
        </authorList>
    </citation>
    <scope>NUCLEOTIDE SEQUENCE</scope>
    <source>
        <strain evidence="2">NS-1</strain>
    </source>
</reference>
<dbReference type="AlphaFoldDB" id="A0A8A7K8J9"/>
<dbReference type="EMBL" id="CP046640">
    <property type="protein sequence ID" value="QTL97530.1"/>
    <property type="molecule type" value="Genomic_DNA"/>
</dbReference>
<dbReference type="Gene3D" id="3.40.630.30">
    <property type="match status" value="1"/>
</dbReference>
<organism evidence="2 3">
    <name type="scientific">Iocasia fonsfrigidae</name>
    <dbReference type="NCBI Taxonomy" id="2682810"/>
    <lineage>
        <taxon>Bacteria</taxon>
        <taxon>Bacillati</taxon>
        <taxon>Bacillota</taxon>
        <taxon>Clostridia</taxon>
        <taxon>Halanaerobiales</taxon>
        <taxon>Halanaerobiaceae</taxon>
        <taxon>Iocasia</taxon>
    </lineage>
</organism>
<proteinExistence type="predicted"/>
<gene>
    <name evidence="2" type="ORF">GM661_05805</name>
</gene>
<sequence>MENILIRLETQEDYSETENMIREAFWDVYKPGCDEHLVLHKLRQVSAFVEELDLVACDNNKIVGNIVYSKAKIMNNQNQEFTVLCMGPLGVLPSYQGRGIGSLLIKQSISKAKLLGYKAVVIFGDPNYYRRFGFENAEKYNIQTAQGENFDAFMVLELYDDSLNGIQGKFFDDPVFRIQSEELELFEKEFPYKVKHIIDTQLK</sequence>
<protein>
    <submittedName>
        <fullName evidence="2">GNAT family N-acetyltransferase</fullName>
    </submittedName>
</protein>
<evidence type="ECO:0000313" key="2">
    <source>
        <dbReference type="EMBL" id="QTL97530.1"/>
    </source>
</evidence>
<name>A0A8A7K8J9_9FIRM</name>
<dbReference type="Pfam" id="PF13508">
    <property type="entry name" value="Acetyltransf_7"/>
    <property type="match status" value="1"/>
</dbReference>
<dbReference type="PROSITE" id="PS51186">
    <property type="entry name" value="GNAT"/>
    <property type="match status" value="1"/>
</dbReference>
<dbReference type="Proteomes" id="UP000665020">
    <property type="component" value="Chromosome"/>
</dbReference>
<dbReference type="InterPro" id="IPR000182">
    <property type="entry name" value="GNAT_dom"/>
</dbReference>
<dbReference type="PANTHER" id="PTHR43617:SF38">
    <property type="entry name" value="N-ACETYLTRANSFERASE DOMAIN-CONTAINING PROTEIN"/>
    <property type="match status" value="1"/>
</dbReference>
<keyword evidence="3" id="KW-1185">Reference proteome</keyword>
<evidence type="ECO:0000259" key="1">
    <source>
        <dbReference type="PROSITE" id="PS51186"/>
    </source>
</evidence>
<dbReference type="CDD" id="cd04301">
    <property type="entry name" value="NAT_SF"/>
    <property type="match status" value="1"/>
</dbReference>
<dbReference type="InterPro" id="IPR016181">
    <property type="entry name" value="Acyl_CoA_acyltransferase"/>
</dbReference>
<dbReference type="PANTHER" id="PTHR43617">
    <property type="entry name" value="L-AMINO ACID N-ACETYLTRANSFERASE"/>
    <property type="match status" value="1"/>
</dbReference>
<feature type="domain" description="N-acetyltransferase" evidence="1">
    <location>
        <begin position="4"/>
        <end position="159"/>
    </location>
</feature>
<dbReference type="InterPro" id="IPR050276">
    <property type="entry name" value="MshD_Acetyltransferase"/>
</dbReference>
<evidence type="ECO:0000313" key="3">
    <source>
        <dbReference type="Proteomes" id="UP000665020"/>
    </source>
</evidence>
<dbReference type="SUPFAM" id="SSF55729">
    <property type="entry name" value="Acyl-CoA N-acyltransferases (Nat)"/>
    <property type="match status" value="1"/>
</dbReference>
<dbReference type="RefSeq" id="WP_230869163.1">
    <property type="nucleotide sequence ID" value="NZ_CP046640.1"/>
</dbReference>
<accession>A0A8A7K8J9</accession>